<evidence type="ECO:0000313" key="2">
    <source>
        <dbReference type="EMBL" id="XFO65564.1"/>
    </source>
</evidence>
<dbReference type="Proteomes" id="UP000216752">
    <property type="component" value="Chromosome"/>
</dbReference>
<organism evidence="2 3">
    <name type="scientific">Sporomusa silvacetica DSM 10669</name>
    <dbReference type="NCBI Taxonomy" id="1123289"/>
    <lineage>
        <taxon>Bacteria</taxon>
        <taxon>Bacillati</taxon>
        <taxon>Bacillota</taxon>
        <taxon>Negativicutes</taxon>
        <taxon>Selenomonadales</taxon>
        <taxon>Sporomusaceae</taxon>
        <taxon>Sporomusa</taxon>
    </lineage>
</organism>
<name>A0ABZ3IJH5_9FIRM</name>
<sequence length="62" mass="7181">MSEIVIRLQRCVVVLKQAEVMDMLKQNPDLWAAGLKRGKGLNRFEKAQERRPRGGGQNEFKR</sequence>
<proteinExistence type="predicted"/>
<feature type="region of interest" description="Disordered" evidence="1">
    <location>
        <begin position="42"/>
        <end position="62"/>
    </location>
</feature>
<keyword evidence="3" id="KW-1185">Reference proteome</keyword>
<evidence type="ECO:0000256" key="1">
    <source>
        <dbReference type="SAM" id="MobiDB-lite"/>
    </source>
</evidence>
<gene>
    <name evidence="2" type="ORF">SPSIL_017040</name>
</gene>
<evidence type="ECO:0000313" key="3">
    <source>
        <dbReference type="Proteomes" id="UP000216752"/>
    </source>
</evidence>
<reference evidence="2" key="1">
    <citation type="submission" date="2024-05" db="EMBL/GenBank/DDBJ databases">
        <title>Isolation and characterization of Sporomusa carbonis sp. nov., a carboxydotrophic hydrogenogen in the genus of Sporomusa isolated from a charcoal burning pile.</title>
        <authorList>
            <person name="Boeer T."/>
            <person name="Rosenbaum F."/>
            <person name="Eysell L."/>
            <person name="Mueller V."/>
            <person name="Daniel R."/>
            <person name="Poehlein A."/>
        </authorList>
    </citation>
    <scope>NUCLEOTIDE SEQUENCE [LARGE SCALE GENOMIC DNA]</scope>
    <source>
        <strain evidence="2">DSM 10669</strain>
    </source>
</reference>
<protein>
    <recommendedName>
        <fullName evidence="4">Small, acid-soluble spore protein, alpha/beta type</fullName>
    </recommendedName>
</protein>
<accession>A0ABZ3IJH5</accession>
<dbReference type="EMBL" id="CP155573">
    <property type="protein sequence ID" value="XFO65564.1"/>
    <property type="molecule type" value="Genomic_DNA"/>
</dbReference>
<feature type="compositionally biased region" description="Basic and acidic residues" evidence="1">
    <location>
        <begin position="42"/>
        <end position="52"/>
    </location>
</feature>
<dbReference type="RefSeq" id="WP_094604944.1">
    <property type="nucleotide sequence ID" value="NZ_CP155573.1"/>
</dbReference>
<evidence type="ECO:0008006" key="4">
    <source>
        <dbReference type="Google" id="ProtNLM"/>
    </source>
</evidence>